<accession>I1QSQ2</accession>
<proteinExistence type="predicted"/>
<evidence type="ECO:0000313" key="1">
    <source>
        <dbReference type="EnsemblPlants" id="ORGLA10G0023500.1"/>
    </source>
</evidence>
<evidence type="ECO:0000313" key="2">
    <source>
        <dbReference type="Proteomes" id="UP000007306"/>
    </source>
</evidence>
<dbReference type="Gramene" id="ORGLA10G0023500.1">
    <property type="protein sequence ID" value="ORGLA10G0023500.1"/>
    <property type="gene ID" value="ORGLA10G0023500"/>
</dbReference>
<protein>
    <submittedName>
        <fullName evidence="1">Uncharacterized protein</fullName>
    </submittedName>
</protein>
<dbReference type="Proteomes" id="UP000007306">
    <property type="component" value="Chromosome 10"/>
</dbReference>
<dbReference type="AlphaFoldDB" id="I1QSQ2"/>
<keyword evidence="2" id="KW-1185">Reference proteome</keyword>
<dbReference type="HOGENOM" id="CLU_2267994_0_0_1"/>
<organism evidence="1 2">
    <name type="scientific">Oryza glaberrima</name>
    <name type="common">African rice</name>
    <dbReference type="NCBI Taxonomy" id="4538"/>
    <lineage>
        <taxon>Eukaryota</taxon>
        <taxon>Viridiplantae</taxon>
        <taxon>Streptophyta</taxon>
        <taxon>Embryophyta</taxon>
        <taxon>Tracheophyta</taxon>
        <taxon>Spermatophyta</taxon>
        <taxon>Magnoliopsida</taxon>
        <taxon>Liliopsida</taxon>
        <taxon>Poales</taxon>
        <taxon>Poaceae</taxon>
        <taxon>BOP clade</taxon>
        <taxon>Oryzoideae</taxon>
        <taxon>Oryzeae</taxon>
        <taxon>Oryzinae</taxon>
        <taxon>Oryza</taxon>
    </lineage>
</organism>
<reference evidence="1" key="1">
    <citation type="submission" date="2015-06" db="UniProtKB">
        <authorList>
            <consortium name="EnsemblPlants"/>
        </authorList>
    </citation>
    <scope>IDENTIFICATION</scope>
</reference>
<name>I1QSQ2_ORYGL</name>
<dbReference type="EnsemblPlants" id="ORGLA10G0023500.1">
    <property type="protein sequence ID" value="ORGLA10G0023500.1"/>
    <property type="gene ID" value="ORGLA10G0023500"/>
</dbReference>
<sequence>MGWFFAFYFSSCFDVSFKARSDNFSSKRKRTESTVVDFKNKLDSSLLEIYRYNVLIGMKRKLYCHKTKKNSMKKNTTYDTKLTRLSVKYFSQVLDECLVITNR</sequence>
<reference evidence="1 2" key="2">
    <citation type="submission" date="2018-04" db="EMBL/GenBank/DDBJ databases">
        <title>OglaRS2 (Oryza glaberrima Reference Sequence Version 2).</title>
        <authorList>
            <person name="Zhang J."/>
            <person name="Kudrna D."/>
            <person name="Lee S."/>
            <person name="Talag J."/>
            <person name="Rajasekar S."/>
            <person name="Wing R.A."/>
        </authorList>
    </citation>
    <scope>NUCLEOTIDE SEQUENCE [LARGE SCALE GENOMIC DNA]</scope>
    <source>
        <strain evidence="1 2">cv. IRGC 96717</strain>
    </source>
</reference>